<reference evidence="11" key="2">
    <citation type="submission" date="2020-11" db="EMBL/GenBank/DDBJ databases">
        <authorList>
            <person name="McCartney M.A."/>
            <person name="Auch B."/>
            <person name="Kono T."/>
            <person name="Mallez S."/>
            <person name="Becker A."/>
            <person name="Gohl D.M."/>
            <person name="Silverstein K.A.T."/>
            <person name="Koren S."/>
            <person name="Bechman K.B."/>
            <person name="Herman A."/>
            <person name="Abrahante J.E."/>
            <person name="Garbe J."/>
        </authorList>
    </citation>
    <scope>NUCLEOTIDE SEQUENCE</scope>
    <source>
        <strain evidence="11">Duluth1</strain>
        <tissue evidence="11">Whole animal</tissue>
    </source>
</reference>
<dbReference type="OrthoDB" id="448649at2759"/>
<dbReference type="AlphaFoldDB" id="A0A9D4IWW0"/>
<evidence type="ECO:0000256" key="2">
    <source>
        <dbReference type="ARBA" id="ARBA00010588"/>
    </source>
</evidence>
<keyword evidence="6" id="KW-0256">Endoplasmic reticulum</keyword>
<dbReference type="Proteomes" id="UP000828390">
    <property type="component" value="Unassembled WGS sequence"/>
</dbReference>
<protein>
    <recommendedName>
        <fullName evidence="3">Nucleotide exchange factor SIL1</fullName>
    </recommendedName>
</protein>
<dbReference type="InterPro" id="IPR011989">
    <property type="entry name" value="ARM-like"/>
</dbReference>
<evidence type="ECO:0000256" key="7">
    <source>
        <dbReference type="ARBA" id="ARBA00022927"/>
    </source>
</evidence>
<dbReference type="GO" id="GO:0015031">
    <property type="term" value="P:protein transport"/>
    <property type="evidence" value="ECO:0007669"/>
    <property type="project" value="UniProtKB-KW"/>
</dbReference>
<dbReference type="EMBL" id="JAIWYP010000008">
    <property type="protein sequence ID" value="KAH3787188.1"/>
    <property type="molecule type" value="Genomic_DNA"/>
</dbReference>
<evidence type="ECO:0000256" key="4">
    <source>
        <dbReference type="ARBA" id="ARBA00022448"/>
    </source>
</evidence>
<feature type="chain" id="PRO_5039665247" description="Nucleotide exchange factor SIL1" evidence="10">
    <location>
        <begin position="18"/>
        <end position="441"/>
    </location>
</feature>
<evidence type="ECO:0000256" key="5">
    <source>
        <dbReference type="ARBA" id="ARBA00022729"/>
    </source>
</evidence>
<evidence type="ECO:0000256" key="8">
    <source>
        <dbReference type="ARBA" id="ARBA00023010"/>
    </source>
</evidence>
<evidence type="ECO:0000313" key="11">
    <source>
        <dbReference type="EMBL" id="KAH3787188.1"/>
    </source>
</evidence>
<evidence type="ECO:0000256" key="1">
    <source>
        <dbReference type="ARBA" id="ARBA00004319"/>
    </source>
</evidence>
<comment type="similarity">
    <text evidence="2">Belongs to the SIL1 family.</text>
</comment>
<evidence type="ECO:0000256" key="10">
    <source>
        <dbReference type="SAM" id="SignalP"/>
    </source>
</evidence>
<gene>
    <name evidence="11" type="ORF">DPMN_165308</name>
</gene>
<evidence type="ECO:0000256" key="9">
    <source>
        <dbReference type="ARBA" id="ARBA00023180"/>
    </source>
</evidence>
<dbReference type="GO" id="GO:0005788">
    <property type="term" value="C:endoplasmic reticulum lumen"/>
    <property type="evidence" value="ECO:0007669"/>
    <property type="project" value="UniProtKB-SubCell"/>
</dbReference>
<keyword evidence="8" id="KW-0811">Translocation</keyword>
<dbReference type="GO" id="GO:0000774">
    <property type="term" value="F:adenyl-nucleotide exchange factor activity"/>
    <property type="evidence" value="ECO:0007669"/>
    <property type="project" value="TreeGrafter"/>
</dbReference>
<organism evidence="11 12">
    <name type="scientific">Dreissena polymorpha</name>
    <name type="common">Zebra mussel</name>
    <name type="synonym">Mytilus polymorpha</name>
    <dbReference type="NCBI Taxonomy" id="45954"/>
    <lineage>
        <taxon>Eukaryota</taxon>
        <taxon>Metazoa</taxon>
        <taxon>Spiralia</taxon>
        <taxon>Lophotrochozoa</taxon>
        <taxon>Mollusca</taxon>
        <taxon>Bivalvia</taxon>
        <taxon>Autobranchia</taxon>
        <taxon>Heteroconchia</taxon>
        <taxon>Euheterodonta</taxon>
        <taxon>Imparidentia</taxon>
        <taxon>Neoheterodontei</taxon>
        <taxon>Myida</taxon>
        <taxon>Dreissenoidea</taxon>
        <taxon>Dreissenidae</taxon>
        <taxon>Dreissena</taxon>
    </lineage>
</organism>
<keyword evidence="7" id="KW-0653">Protein transport</keyword>
<evidence type="ECO:0000256" key="3">
    <source>
        <dbReference type="ARBA" id="ARBA00015352"/>
    </source>
</evidence>
<accession>A0A9D4IWW0</accession>
<keyword evidence="4" id="KW-0813">Transport</keyword>
<evidence type="ECO:0000256" key="6">
    <source>
        <dbReference type="ARBA" id="ARBA00022824"/>
    </source>
</evidence>
<dbReference type="Gene3D" id="1.25.10.10">
    <property type="entry name" value="Leucine-rich Repeat Variant"/>
    <property type="match status" value="1"/>
</dbReference>
<proteinExistence type="inferred from homology"/>
<keyword evidence="9" id="KW-0325">Glycoprotein</keyword>
<dbReference type="InterPro" id="IPR050693">
    <property type="entry name" value="Hsp70_NEF-Inhibitors"/>
</dbReference>
<dbReference type="InterPro" id="IPR016024">
    <property type="entry name" value="ARM-type_fold"/>
</dbReference>
<sequence length="441" mass="49566">MLKQILLVMGLVVGVLTQHVMANSAALTVVHVEGSEDETIVEDTDGDSPVVLEKFIPTDQWQTVQEGQAIPAGLHVRMNFETGSKEAKLMSDFRHTDDAQGHQYLGQKEFMREELKKAMKNLKATDLDNKDSKPSGEFRSYEELKKDFADMNANIETDAEIIARLLLKLNNSDTPSEELQLTLTDLEYYLHQYDNAILFGDAGGLSVLLGILNKTENMDVLKEAARALGAAISSNPKAQIRSLASGAMEVLLRLMAVSYDTTVQRKLLFAISSQCRHFPYAQKRFVDLGGLSVLQKAFNQPLSDKFKMKAVALIADMLMEKIVTEQNTSPELSTDLEKLRQYKEVDLETLLVDKGWCDRVPELLMSHDHEAREQAIVAMETLAHTCQQTFSKYLVTVRLLNTEYRDMVSDDSGYFQHMVEITDNLLNKVTNKNNGHVTDEL</sequence>
<dbReference type="PANTHER" id="PTHR19316">
    <property type="entry name" value="PROTEIN FOLDING REGULATOR"/>
    <property type="match status" value="1"/>
</dbReference>
<feature type="signal peptide" evidence="10">
    <location>
        <begin position="1"/>
        <end position="17"/>
    </location>
</feature>
<comment type="subcellular location">
    <subcellularLocation>
        <location evidence="1">Endoplasmic reticulum lumen</location>
    </subcellularLocation>
</comment>
<keyword evidence="5 10" id="KW-0732">Signal</keyword>
<name>A0A9D4IWW0_DREPO</name>
<comment type="caution">
    <text evidence="11">The sequence shown here is derived from an EMBL/GenBank/DDBJ whole genome shotgun (WGS) entry which is preliminary data.</text>
</comment>
<dbReference type="PANTHER" id="PTHR19316:SF35">
    <property type="entry name" value="NUCLEOTIDE EXCHANGE FACTOR SIL1"/>
    <property type="match status" value="1"/>
</dbReference>
<keyword evidence="12" id="KW-1185">Reference proteome</keyword>
<reference evidence="11" key="1">
    <citation type="journal article" date="2019" name="bioRxiv">
        <title>The Genome of the Zebra Mussel, Dreissena polymorpha: A Resource for Invasive Species Research.</title>
        <authorList>
            <person name="McCartney M.A."/>
            <person name="Auch B."/>
            <person name="Kono T."/>
            <person name="Mallez S."/>
            <person name="Zhang Y."/>
            <person name="Obille A."/>
            <person name="Becker A."/>
            <person name="Abrahante J.E."/>
            <person name="Garbe J."/>
            <person name="Badalamenti J.P."/>
            <person name="Herman A."/>
            <person name="Mangelson H."/>
            <person name="Liachko I."/>
            <person name="Sullivan S."/>
            <person name="Sone E.D."/>
            <person name="Koren S."/>
            <person name="Silverstein K.A.T."/>
            <person name="Beckman K.B."/>
            <person name="Gohl D.M."/>
        </authorList>
    </citation>
    <scope>NUCLEOTIDE SEQUENCE</scope>
    <source>
        <strain evidence="11">Duluth1</strain>
        <tissue evidence="11">Whole animal</tissue>
    </source>
</reference>
<evidence type="ECO:0000313" key="12">
    <source>
        <dbReference type="Proteomes" id="UP000828390"/>
    </source>
</evidence>
<dbReference type="SUPFAM" id="SSF48371">
    <property type="entry name" value="ARM repeat"/>
    <property type="match status" value="1"/>
</dbReference>